<keyword evidence="8 13" id="KW-1133">Transmembrane helix</keyword>
<dbReference type="RefSeq" id="WP_167045181.1">
    <property type="nucleotide sequence ID" value="NZ_JAAOZB010000001.1"/>
</dbReference>
<proteinExistence type="inferred from homology"/>
<dbReference type="GO" id="GO:0016020">
    <property type="term" value="C:membrane"/>
    <property type="evidence" value="ECO:0007669"/>
    <property type="project" value="UniProtKB-SubCell"/>
</dbReference>
<protein>
    <submittedName>
        <fullName evidence="14">Putative membrane protein</fullName>
    </submittedName>
</protein>
<comment type="subcellular location">
    <subcellularLocation>
        <location evidence="1">Membrane</location>
        <topology evidence="1">Multi-pass membrane protein</topology>
    </subcellularLocation>
</comment>
<sequence>MTKDRMNQPEGLLSSERFKAFTDAVVAIALTLLILPLMESVGEFASEFSTGEWFAEESAKIASFLISFAVIAVFWLGHHRMFANVEHVDGSLMWLTFGWMLTIVALPVTTAISTAFSADVLQLLVYMGLMLVSSVVLFTTRIYLMRHPFLRTSDVGFTPADIADGAAVPALFAIAMVLSIVFPVLSYWTLILLWLAGLLGRLFVKWFAPRGSK</sequence>
<keyword evidence="3" id="KW-0813">Transport</keyword>
<keyword evidence="15" id="KW-1185">Reference proteome</keyword>
<comment type="similarity">
    <text evidence="2">Belongs to the TMEM175 family.</text>
</comment>
<evidence type="ECO:0000256" key="4">
    <source>
        <dbReference type="ARBA" id="ARBA00022538"/>
    </source>
</evidence>
<name>A0A7W3JQA6_9MICO</name>
<feature type="transmembrane region" description="Helical" evidence="13">
    <location>
        <begin position="58"/>
        <end position="76"/>
    </location>
</feature>
<evidence type="ECO:0000256" key="3">
    <source>
        <dbReference type="ARBA" id="ARBA00022448"/>
    </source>
</evidence>
<dbReference type="PANTHER" id="PTHR31462:SF5">
    <property type="entry name" value="ENDOSOMAL_LYSOSOMAL PROTON CHANNEL TMEM175"/>
    <property type="match status" value="1"/>
</dbReference>
<evidence type="ECO:0000256" key="11">
    <source>
        <dbReference type="ARBA" id="ARBA00023303"/>
    </source>
</evidence>
<evidence type="ECO:0000256" key="10">
    <source>
        <dbReference type="ARBA" id="ARBA00023136"/>
    </source>
</evidence>
<evidence type="ECO:0000313" key="15">
    <source>
        <dbReference type="Proteomes" id="UP000526083"/>
    </source>
</evidence>
<keyword evidence="10 13" id="KW-0472">Membrane</keyword>
<evidence type="ECO:0000256" key="2">
    <source>
        <dbReference type="ARBA" id="ARBA00006920"/>
    </source>
</evidence>
<dbReference type="PANTHER" id="PTHR31462">
    <property type="entry name" value="ENDOSOMAL/LYSOSOMAL POTASSIUM CHANNEL TMEM175"/>
    <property type="match status" value="1"/>
</dbReference>
<keyword evidence="5 13" id="KW-0812">Transmembrane</keyword>
<evidence type="ECO:0000256" key="9">
    <source>
        <dbReference type="ARBA" id="ARBA00023065"/>
    </source>
</evidence>
<keyword evidence="9" id="KW-0406">Ion transport</keyword>
<dbReference type="EMBL" id="JACGWY010000004">
    <property type="protein sequence ID" value="MBA8817052.1"/>
    <property type="molecule type" value="Genomic_DNA"/>
</dbReference>
<dbReference type="InterPro" id="IPR010617">
    <property type="entry name" value="TMEM175-like"/>
</dbReference>
<keyword evidence="7" id="KW-0630">Potassium</keyword>
<comment type="catalytic activity">
    <reaction evidence="12">
        <text>K(+)(in) = K(+)(out)</text>
        <dbReference type="Rhea" id="RHEA:29463"/>
        <dbReference type="ChEBI" id="CHEBI:29103"/>
    </reaction>
</comment>
<evidence type="ECO:0000256" key="12">
    <source>
        <dbReference type="ARBA" id="ARBA00034430"/>
    </source>
</evidence>
<evidence type="ECO:0000256" key="5">
    <source>
        <dbReference type="ARBA" id="ARBA00022692"/>
    </source>
</evidence>
<feature type="transmembrane region" description="Helical" evidence="13">
    <location>
        <begin position="191"/>
        <end position="208"/>
    </location>
</feature>
<evidence type="ECO:0000256" key="1">
    <source>
        <dbReference type="ARBA" id="ARBA00004141"/>
    </source>
</evidence>
<keyword evidence="6" id="KW-0631">Potassium channel</keyword>
<reference evidence="14 15" key="1">
    <citation type="submission" date="2020-07" db="EMBL/GenBank/DDBJ databases">
        <title>Sequencing the genomes of 1000 actinobacteria strains.</title>
        <authorList>
            <person name="Klenk H.-P."/>
        </authorList>
    </citation>
    <scope>NUCLEOTIDE SEQUENCE [LARGE SCALE GENOMIC DNA]</scope>
    <source>
        <strain evidence="14 15">DSM 27576</strain>
    </source>
</reference>
<dbReference type="AlphaFoldDB" id="A0A7W3JQA6"/>
<feature type="transmembrane region" description="Helical" evidence="13">
    <location>
        <begin position="123"/>
        <end position="144"/>
    </location>
</feature>
<evidence type="ECO:0000256" key="7">
    <source>
        <dbReference type="ARBA" id="ARBA00022958"/>
    </source>
</evidence>
<evidence type="ECO:0000256" key="8">
    <source>
        <dbReference type="ARBA" id="ARBA00022989"/>
    </source>
</evidence>
<feature type="transmembrane region" description="Helical" evidence="13">
    <location>
        <begin position="20"/>
        <end position="38"/>
    </location>
</feature>
<keyword evidence="11" id="KW-0407">Ion channel</keyword>
<dbReference type="GO" id="GO:0005267">
    <property type="term" value="F:potassium channel activity"/>
    <property type="evidence" value="ECO:0007669"/>
    <property type="project" value="UniProtKB-KW"/>
</dbReference>
<accession>A0A7W3JQA6</accession>
<feature type="transmembrane region" description="Helical" evidence="13">
    <location>
        <begin position="97"/>
        <end position="117"/>
    </location>
</feature>
<gene>
    <name evidence="14" type="ORF">FHX48_002146</name>
</gene>
<evidence type="ECO:0000256" key="13">
    <source>
        <dbReference type="SAM" id="Phobius"/>
    </source>
</evidence>
<evidence type="ECO:0000313" key="14">
    <source>
        <dbReference type="EMBL" id="MBA8817052.1"/>
    </source>
</evidence>
<keyword evidence="4" id="KW-0633">Potassium transport</keyword>
<dbReference type="GO" id="GO:0015252">
    <property type="term" value="F:proton channel activity"/>
    <property type="evidence" value="ECO:0007669"/>
    <property type="project" value="InterPro"/>
</dbReference>
<dbReference type="Proteomes" id="UP000526083">
    <property type="component" value="Unassembled WGS sequence"/>
</dbReference>
<organism evidence="14 15">
    <name type="scientific">Microbacterium halimionae</name>
    <dbReference type="NCBI Taxonomy" id="1526413"/>
    <lineage>
        <taxon>Bacteria</taxon>
        <taxon>Bacillati</taxon>
        <taxon>Actinomycetota</taxon>
        <taxon>Actinomycetes</taxon>
        <taxon>Micrococcales</taxon>
        <taxon>Microbacteriaceae</taxon>
        <taxon>Microbacterium</taxon>
    </lineage>
</organism>
<feature type="transmembrane region" description="Helical" evidence="13">
    <location>
        <begin position="165"/>
        <end position="185"/>
    </location>
</feature>
<dbReference type="Pfam" id="PF06736">
    <property type="entry name" value="TMEM175"/>
    <property type="match status" value="1"/>
</dbReference>
<evidence type="ECO:0000256" key="6">
    <source>
        <dbReference type="ARBA" id="ARBA00022826"/>
    </source>
</evidence>
<comment type="caution">
    <text evidence="14">The sequence shown here is derived from an EMBL/GenBank/DDBJ whole genome shotgun (WGS) entry which is preliminary data.</text>
</comment>